<reference evidence="3" key="1">
    <citation type="submission" date="2023-08" db="EMBL/GenBank/DDBJ databases">
        <title>Black Yeasts Isolated from many extreme environments.</title>
        <authorList>
            <person name="Coleine C."/>
            <person name="Stajich J.E."/>
            <person name="Selbmann L."/>
        </authorList>
    </citation>
    <scope>NUCLEOTIDE SEQUENCE</scope>
    <source>
        <strain evidence="3">CCFEE 5810</strain>
    </source>
</reference>
<evidence type="ECO:0000313" key="3">
    <source>
        <dbReference type="EMBL" id="KAK5697193.1"/>
    </source>
</evidence>
<dbReference type="EMBL" id="JAVRQU010000011">
    <property type="protein sequence ID" value="KAK5697193.1"/>
    <property type="molecule type" value="Genomic_DNA"/>
</dbReference>
<evidence type="ECO:0000313" key="4">
    <source>
        <dbReference type="Proteomes" id="UP001310594"/>
    </source>
</evidence>
<feature type="compositionally biased region" description="Low complexity" evidence="1">
    <location>
        <begin position="152"/>
        <end position="166"/>
    </location>
</feature>
<proteinExistence type="predicted"/>
<evidence type="ECO:0000256" key="2">
    <source>
        <dbReference type="SAM" id="Phobius"/>
    </source>
</evidence>
<protein>
    <recommendedName>
        <fullName evidence="5">Fucose-specific lectin</fullName>
    </recommendedName>
</protein>
<gene>
    <name evidence="3" type="ORF">LTR97_007328</name>
</gene>
<name>A0AAN7ZTA7_9PEZI</name>
<dbReference type="AlphaFoldDB" id="A0AAN7ZTA7"/>
<organism evidence="3 4">
    <name type="scientific">Elasticomyces elasticus</name>
    <dbReference type="NCBI Taxonomy" id="574655"/>
    <lineage>
        <taxon>Eukaryota</taxon>
        <taxon>Fungi</taxon>
        <taxon>Dikarya</taxon>
        <taxon>Ascomycota</taxon>
        <taxon>Pezizomycotina</taxon>
        <taxon>Dothideomycetes</taxon>
        <taxon>Dothideomycetidae</taxon>
        <taxon>Mycosphaerellales</taxon>
        <taxon>Teratosphaeriaceae</taxon>
        <taxon>Elasticomyces</taxon>
    </lineage>
</organism>
<dbReference type="Proteomes" id="UP001310594">
    <property type="component" value="Unassembled WGS sequence"/>
</dbReference>
<feature type="transmembrane region" description="Helical" evidence="2">
    <location>
        <begin position="109"/>
        <end position="135"/>
    </location>
</feature>
<keyword evidence="2" id="KW-1133">Transmembrane helix</keyword>
<dbReference type="SUPFAM" id="SSF89372">
    <property type="entry name" value="Fucose-specific lectin"/>
    <property type="match status" value="1"/>
</dbReference>
<dbReference type="Gene3D" id="2.120.10.70">
    <property type="entry name" value="Fucose-specific lectin"/>
    <property type="match status" value="1"/>
</dbReference>
<sequence length="430" mass="46308">MDTNARYSALEHGGLEVREVVDGPEVVEGTVAPIERRSSLNSPEIVPPGQNKQEHGNYFAGEDNEAAAPAYPEQTRPAYIDNDAKRPAVAAHEADGPHKSRRYCGMRRGVLIAVIVLAVVVILGAVLGGVLGTLLTKSSKKDSSATPPAPYTFNNTSTSNTTTTTATGPLEAMSGTGFAAAVSADGSGRLYMYYQDQDGRIIENTYYNDSWTLEDSSLLDKSVVTTDATARSPLAAVSYALNDVQYRQIFYIDGSGLVKTTNSTNFDANAIATSWSTPYAITDDPASTSGTAGLAACSDHIGMNGVRVYYGSGEGYVQEVGYQFNDTSTGWTEWFSFSDSDANSGVACVVYDDVEAEELYINVYMRNTSGIVTQNYWNYYDNDGWSIGPESSSNYSIASGSAIAVCNDDQQSEYVRNLADIKCKKRHPLI</sequence>
<comment type="caution">
    <text evidence="3">The sequence shown here is derived from an EMBL/GenBank/DDBJ whole genome shotgun (WGS) entry which is preliminary data.</text>
</comment>
<keyword evidence="2" id="KW-0472">Membrane</keyword>
<evidence type="ECO:0000256" key="1">
    <source>
        <dbReference type="SAM" id="MobiDB-lite"/>
    </source>
</evidence>
<accession>A0AAN7ZTA7</accession>
<evidence type="ECO:0008006" key="5">
    <source>
        <dbReference type="Google" id="ProtNLM"/>
    </source>
</evidence>
<keyword evidence="2" id="KW-0812">Transmembrane</keyword>
<feature type="region of interest" description="Disordered" evidence="1">
    <location>
        <begin position="138"/>
        <end position="166"/>
    </location>
</feature>